<proteinExistence type="predicted"/>
<dbReference type="InterPro" id="IPR002885">
    <property type="entry name" value="PPR_rpt"/>
</dbReference>
<evidence type="ECO:0000313" key="4">
    <source>
        <dbReference type="Proteomes" id="UP001327560"/>
    </source>
</evidence>
<gene>
    <name evidence="3" type="ORF">Cni_G20766</name>
</gene>
<feature type="repeat" description="PPR" evidence="2">
    <location>
        <begin position="568"/>
        <end position="603"/>
    </location>
</feature>
<name>A0AAQ3KUL2_9LILI</name>
<dbReference type="InterPro" id="IPR011990">
    <property type="entry name" value="TPR-like_helical_dom_sf"/>
</dbReference>
<keyword evidence="1" id="KW-0677">Repeat</keyword>
<organism evidence="3 4">
    <name type="scientific">Canna indica</name>
    <name type="common">Indian-shot</name>
    <dbReference type="NCBI Taxonomy" id="4628"/>
    <lineage>
        <taxon>Eukaryota</taxon>
        <taxon>Viridiplantae</taxon>
        <taxon>Streptophyta</taxon>
        <taxon>Embryophyta</taxon>
        <taxon>Tracheophyta</taxon>
        <taxon>Spermatophyta</taxon>
        <taxon>Magnoliopsida</taxon>
        <taxon>Liliopsida</taxon>
        <taxon>Zingiberales</taxon>
        <taxon>Cannaceae</taxon>
        <taxon>Canna</taxon>
    </lineage>
</organism>
<feature type="repeat" description="PPR" evidence="2">
    <location>
        <begin position="58"/>
        <end position="93"/>
    </location>
</feature>
<dbReference type="PROSITE" id="PS51375">
    <property type="entry name" value="PPR"/>
    <property type="match status" value="6"/>
</dbReference>
<dbReference type="GO" id="GO:0009451">
    <property type="term" value="P:RNA modification"/>
    <property type="evidence" value="ECO:0007669"/>
    <property type="project" value="InterPro"/>
</dbReference>
<dbReference type="FunFam" id="1.25.40.10:FF:000090">
    <property type="entry name" value="Pentatricopeptide repeat-containing protein, chloroplastic"/>
    <property type="match status" value="1"/>
</dbReference>
<reference evidence="3 4" key="1">
    <citation type="submission" date="2023-10" db="EMBL/GenBank/DDBJ databases">
        <title>Chromosome-scale genome assembly provides insights into flower coloration mechanisms of Canna indica.</title>
        <authorList>
            <person name="Li C."/>
        </authorList>
    </citation>
    <scope>NUCLEOTIDE SEQUENCE [LARGE SCALE GENOMIC DNA]</scope>
    <source>
        <tissue evidence="3">Flower</tissue>
    </source>
</reference>
<dbReference type="SUPFAM" id="SSF48452">
    <property type="entry name" value="TPR-like"/>
    <property type="match status" value="1"/>
</dbReference>
<dbReference type="Pfam" id="PF20431">
    <property type="entry name" value="E_motif"/>
    <property type="match status" value="1"/>
</dbReference>
<dbReference type="GO" id="GO:0003729">
    <property type="term" value="F:mRNA binding"/>
    <property type="evidence" value="ECO:0007669"/>
    <property type="project" value="UniProtKB-ARBA"/>
</dbReference>
<dbReference type="Pfam" id="PF01535">
    <property type="entry name" value="PPR"/>
    <property type="match status" value="5"/>
</dbReference>
<dbReference type="PANTHER" id="PTHR24015:SF548">
    <property type="entry name" value="OS08G0340900 PROTEIN"/>
    <property type="match status" value="1"/>
</dbReference>
<feature type="repeat" description="PPR" evidence="2">
    <location>
        <begin position="537"/>
        <end position="567"/>
    </location>
</feature>
<feature type="repeat" description="PPR" evidence="2">
    <location>
        <begin position="164"/>
        <end position="198"/>
    </location>
</feature>
<evidence type="ECO:0000256" key="1">
    <source>
        <dbReference type="ARBA" id="ARBA00022737"/>
    </source>
</evidence>
<dbReference type="InterPro" id="IPR046848">
    <property type="entry name" value="E_motif"/>
</dbReference>
<dbReference type="Gene3D" id="1.25.40.10">
    <property type="entry name" value="Tetratricopeptide repeat domain"/>
    <property type="match status" value="6"/>
</dbReference>
<feature type="repeat" description="PPR" evidence="2">
    <location>
        <begin position="463"/>
        <end position="498"/>
    </location>
</feature>
<dbReference type="PANTHER" id="PTHR24015">
    <property type="entry name" value="OS07G0578800 PROTEIN-RELATED"/>
    <property type="match status" value="1"/>
</dbReference>
<evidence type="ECO:0000256" key="2">
    <source>
        <dbReference type="PROSITE-ProRule" id="PRU00708"/>
    </source>
</evidence>
<feature type="repeat" description="PPR" evidence="2">
    <location>
        <begin position="365"/>
        <end position="399"/>
    </location>
</feature>
<dbReference type="AlphaFoldDB" id="A0AAQ3KUL2"/>
<accession>A0AAQ3KUL2</accession>
<protein>
    <submittedName>
        <fullName evidence="3">Pentatricopeptide repeat-containing protein</fullName>
    </submittedName>
</protein>
<dbReference type="InterPro" id="IPR046960">
    <property type="entry name" value="PPR_At4g14850-like_plant"/>
</dbReference>
<sequence>MKVAIVSCISPPSLPAHVNRLSRSASLTIRTNLFLSSAAKSKPIDHVLRLFHLLPARDTVTWNTAISACLHRRRADVALRLFLDMLLSSSHEPDPITLSLVFRACSEEDDSRLLPQIHAYVLKLCEQLTSSELTVLNTCLLNLYRNFGQVELAHMMFDKIPNKDVVAFTSMLMTYMEDGRHAEALRIFQEMVESDPCMPNEHAYTCALRACASMSALFDGRQIHALVLKSNMVTDVFAGTSLVDLYAKCGEVELARKAFSQISEPSVVSWNALLTGKLDGEEGLQLFGRMRSSGVSPDHVTFANVLRACRDGVGIEEVRQLHGIARKMMEIELNRFVSSALFEAYLDHGCFTEAQKVFGEMAEKDDVSYNLAIQGYSRNGHALEAVDLFNECLKKGKELREVTISLIMKELGLGKQLHAAIIKFGCYGDCNCECLFKSLIRMYLDHHLLDDAISVAEQIPCQEFILWTSLISGLSRIGKGQIALKLYLRMLTEESVEPLNPYMFSALLSSCAQFAALEEGKQIHAQIIKLDSRVMCDSFVANSLLYMYAKCGFIEEAIRIFEDIPKRDLATWNAMISSLAQHGFAERAIEMFQELVDMKEVEPNDITYVAVLSACNHCGLLEKGYQYFRSIKEPTIDHYACLIDMFARAGRSKEAVDFVEGMPFEGNEHIWSSLLASSCAHGNIDLGEYTAKKLLQLNPTDSGIYIALSNLYALAGRWDDVEHVRKLMKSRADAKQPGLSWLRLNSQQFSFAADSRSVSI</sequence>
<dbReference type="FunFam" id="1.25.40.10:FF:000073">
    <property type="entry name" value="Pentatricopeptide repeat-containing protein chloroplastic"/>
    <property type="match status" value="1"/>
</dbReference>
<dbReference type="EMBL" id="CP136895">
    <property type="protein sequence ID" value="WOL12002.1"/>
    <property type="molecule type" value="Genomic_DNA"/>
</dbReference>
<keyword evidence="4" id="KW-1185">Reference proteome</keyword>
<dbReference type="Proteomes" id="UP001327560">
    <property type="component" value="Chromosome 6"/>
</dbReference>
<dbReference type="NCBIfam" id="TIGR00756">
    <property type="entry name" value="PPR"/>
    <property type="match status" value="3"/>
</dbReference>
<evidence type="ECO:0000313" key="3">
    <source>
        <dbReference type="EMBL" id="WOL12002.1"/>
    </source>
</evidence>
<dbReference type="Pfam" id="PF13041">
    <property type="entry name" value="PPR_2"/>
    <property type="match status" value="3"/>
</dbReference>